<dbReference type="RefSeq" id="WP_167166942.1">
    <property type="nucleotide sequence ID" value="NZ_BAAAOO010000013.1"/>
</dbReference>
<comment type="caution">
    <text evidence="1">The sequence shown here is derived from an EMBL/GenBank/DDBJ whole genome shotgun (WGS) entry which is preliminary data.</text>
</comment>
<gene>
    <name evidence="1" type="ORF">FB473_001979</name>
</gene>
<accession>A0ABX0SG43</accession>
<protein>
    <submittedName>
        <fullName evidence="1">Uncharacterized protein</fullName>
    </submittedName>
</protein>
<reference evidence="1 2" key="1">
    <citation type="submission" date="2020-02" db="EMBL/GenBank/DDBJ databases">
        <title>Sequencing the genomes of 1000 actinobacteria strains.</title>
        <authorList>
            <person name="Klenk H.-P."/>
        </authorList>
    </citation>
    <scope>NUCLEOTIDE SEQUENCE [LARGE SCALE GENOMIC DNA]</scope>
    <source>
        <strain evidence="1 2">DSM 19609</strain>
    </source>
</reference>
<dbReference type="Proteomes" id="UP000749311">
    <property type="component" value="Unassembled WGS sequence"/>
</dbReference>
<evidence type="ECO:0000313" key="2">
    <source>
        <dbReference type="Proteomes" id="UP000749311"/>
    </source>
</evidence>
<proteinExistence type="predicted"/>
<organism evidence="1 2">
    <name type="scientific">Brooklawnia cerclae</name>
    <dbReference type="NCBI Taxonomy" id="349934"/>
    <lineage>
        <taxon>Bacteria</taxon>
        <taxon>Bacillati</taxon>
        <taxon>Actinomycetota</taxon>
        <taxon>Actinomycetes</taxon>
        <taxon>Propionibacteriales</taxon>
        <taxon>Propionibacteriaceae</taxon>
        <taxon>Brooklawnia</taxon>
    </lineage>
</organism>
<keyword evidence="2" id="KW-1185">Reference proteome</keyword>
<sequence length="178" mass="19000">MSTETRTITIVIDAAYDLNMAGLLPDLHTVSGDEYEAAEAARDKAVADFEAAVEAVREGVSRELGITIEIVYASYGSPEAYAATPGEDDAEITQRAWQAVQDAAAARLDAATGITALLADLNAYGGDNIWQDLILTATGYDDEATAALDPGFRSDVAVIGGHVLRWIEQDHEWAETSH</sequence>
<name>A0ABX0SG43_9ACTN</name>
<dbReference type="EMBL" id="JAAMOZ010000001">
    <property type="protein sequence ID" value="NIH57334.1"/>
    <property type="molecule type" value="Genomic_DNA"/>
</dbReference>
<evidence type="ECO:0000313" key="1">
    <source>
        <dbReference type="EMBL" id="NIH57334.1"/>
    </source>
</evidence>